<comment type="caution">
    <text evidence="1">The sequence shown here is derived from an EMBL/GenBank/DDBJ whole genome shotgun (WGS) entry which is preliminary data.</text>
</comment>
<accession>B9XA28</accession>
<proteinExistence type="predicted"/>
<protein>
    <recommendedName>
        <fullName evidence="3">Tetratricopeptide repeat protein</fullName>
    </recommendedName>
</protein>
<keyword evidence="2" id="KW-1185">Reference proteome</keyword>
<gene>
    <name evidence="1" type="ORF">Cflav_PD6004</name>
</gene>
<dbReference type="AlphaFoldDB" id="B9XA28"/>
<dbReference type="InterPro" id="IPR011990">
    <property type="entry name" value="TPR-like_helical_dom_sf"/>
</dbReference>
<dbReference type="RefSeq" id="WP_007412676.1">
    <property type="nucleotide sequence ID" value="NZ_ABOX02000001.1"/>
</dbReference>
<name>B9XA28_PEDPL</name>
<evidence type="ECO:0008006" key="3">
    <source>
        <dbReference type="Google" id="ProtNLM"/>
    </source>
</evidence>
<dbReference type="OrthoDB" id="199845at2"/>
<evidence type="ECO:0000313" key="1">
    <source>
        <dbReference type="EMBL" id="EEF63369.1"/>
    </source>
</evidence>
<evidence type="ECO:0000313" key="2">
    <source>
        <dbReference type="Proteomes" id="UP000003688"/>
    </source>
</evidence>
<dbReference type="Gene3D" id="1.25.40.10">
    <property type="entry name" value="Tetratricopeptide repeat domain"/>
    <property type="match status" value="1"/>
</dbReference>
<dbReference type="SUPFAM" id="SSF48452">
    <property type="entry name" value="TPR-like"/>
    <property type="match status" value="1"/>
</dbReference>
<reference evidence="1 2" key="1">
    <citation type="journal article" date="2011" name="J. Bacteriol.">
        <title>Genome sequence of 'Pedosphaera parvula' Ellin514, an aerobic Verrucomicrobial isolate from pasture soil.</title>
        <authorList>
            <person name="Kant R."/>
            <person name="van Passel M.W."/>
            <person name="Sangwan P."/>
            <person name="Palva A."/>
            <person name="Lucas S."/>
            <person name="Copeland A."/>
            <person name="Lapidus A."/>
            <person name="Glavina Del Rio T."/>
            <person name="Dalin E."/>
            <person name="Tice H."/>
            <person name="Bruce D."/>
            <person name="Goodwin L."/>
            <person name="Pitluck S."/>
            <person name="Chertkov O."/>
            <person name="Larimer F.W."/>
            <person name="Land M.L."/>
            <person name="Hauser L."/>
            <person name="Brettin T.S."/>
            <person name="Detter J.C."/>
            <person name="Han S."/>
            <person name="de Vos W.M."/>
            <person name="Janssen P.H."/>
            <person name="Smidt H."/>
        </authorList>
    </citation>
    <scope>NUCLEOTIDE SEQUENCE [LARGE SCALE GENOMIC DNA]</scope>
    <source>
        <strain evidence="1 2">Ellin514</strain>
    </source>
</reference>
<dbReference type="Proteomes" id="UP000003688">
    <property type="component" value="Unassembled WGS sequence"/>
</dbReference>
<sequence length="162" mass="18479">MHQLKEPDTHHLATAQGWLELGNHIEANEELEKITAALRAHPDVLQVRWGIYAAAKKWQVCLDIAQAITISAPRRSFGWVHRSFALHELKRTLEAYDLLLPLADKFPKEWVLPYNLACYACKLGRLEEARSWLGKAFALGDPKELKLKALNDADLELLWTGF</sequence>
<organism evidence="1 2">
    <name type="scientific">Pedosphaera parvula (strain Ellin514)</name>
    <dbReference type="NCBI Taxonomy" id="320771"/>
    <lineage>
        <taxon>Bacteria</taxon>
        <taxon>Pseudomonadati</taxon>
        <taxon>Verrucomicrobiota</taxon>
        <taxon>Pedosphaerae</taxon>
        <taxon>Pedosphaerales</taxon>
        <taxon>Pedosphaeraceae</taxon>
        <taxon>Pedosphaera</taxon>
    </lineage>
</organism>
<dbReference type="EMBL" id="ABOX02000001">
    <property type="protein sequence ID" value="EEF63369.1"/>
    <property type="molecule type" value="Genomic_DNA"/>
</dbReference>
<dbReference type="STRING" id="320771.Cflav_PD6004"/>